<dbReference type="AlphaFoldDB" id="A0A1G2MCU6"/>
<organism evidence="2 3">
    <name type="scientific">Candidatus Taylorbacteria bacterium RIFCSPHIGHO2_01_FULL_51_15</name>
    <dbReference type="NCBI Taxonomy" id="1802304"/>
    <lineage>
        <taxon>Bacteria</taxon>
        <taxon>Candidatus Tayloriibacteriota</taxon>
    </lineage>
</organism>
<comment type="caution">
    <text evidence="2">The sequence shown here is derived from an EMBL/GenBank/DDBJ whole genome shotgun (WGS) entry which is preliminary data.</text>
</comment>
<sequence length="115" mass="12466">MPKRKRRTAAPLRLPPDGSEAVSQLATGTGWSTNEALAFIVRAGWNALNSGADKIPAFRSVMTAAVAHHETEVAMRKRLATTAEKLRSARRALDTQKGDPDANRRDKQSHHGSPA</sequence>
<feature type="compositionally biased region" description="Basic and acidic residues" evidence="1">
    <location>
        <begin position="85"/>
        <end position="106"/>
    </location>
</feature>
<protein>
    <submittedName>
        <fullName evidence="2">Uncharacterized protein</fullName>
    </submittedName>
</protein>
<gene>
    <name evidence="2" type="ORF">A2849_02185</name>
</gene>
<evidence type="ECO:0000313" key="2">
    <source>
        <dbReference type="EMBL" id="OHA21688.1"/>
    </source>
</evidence>
<evidence type="ECO:0000313" key="3">
    <source>
        <dbReference type="Proteomes" id="UP000178121"/>
    </source>
</evidence>
<feature type="region of interest" description="Disordered" evidence="1">
    <location>
        <begin position="1"/>
        <end position="24"/>
    </location>
</feature>
<accession>A0A1G2MCU6</accession>
<name>A0A1G2MCU6_9BACT</name>
<evidence type="ECO:0000256" key="1">
    <source>
        <dbReference type="SAM" id="MobiDB-lite"/>
    </source>
</evidence>
<dbReference type="EMBL" id="MHRI01000005">
    <property type="protein sequence ID" value="OHA21688.1"/>
    <property type="molecule type" value="Genomic_DNA"/>
</dbReference>
<reference evidence="2 3" key="1">
    <citation type="journal article" date="2016" name="Nat. Commun.">
        <title>Thousands of microbial genomes shed light on interconnected biogeochemical processes in an aquifer system.</title>
        <authorList>
            <person name="Anantharaman K."/>
            <person name="Brown C.T."/>
            <person name="Hug L.A."/>
            <person name="Sharon I."/>
            <person name="Castelle C.J."/>
            <person name="Probst A.J."/>
            <person name="Thomas B.C."/>
            <person name="Singh A."/>
            <person name="Wilkins M.J."/>
            <person name="Karaoz U."/>
            <person name="Brodie E.L."/>
            <person name="Williams K.H."/>
            <person name="Hubbard S.S."/>
            <person name="Banfield J.F."/>
        </authorList>
    </citation>
    <scope>NUCLEOTIDE SEQUENCE [LARGE SCALE GENOMIC DNA]</scope>
</reference>
<proteinExistence type="predicted"/>
<dbReference type="Proteomes" id="UP000178121">
    <property type="component" value="Unassembled WGS sequence"/>
</dbReference>
<feature type="region of interest" description="Disordered" evidence="1">
    <location>
        <begin position="85"/>
        <end position="115"/>
    </location>
</feature>